<evidence type="ECO:0000313" key="5">
    <source>
        <dbReference type="EMBL" id="GIM66324.1"/>
    </source>
</evidence>
<accession>A0A919S7Y0</accession>
<reference evidence="5" key="1">
    <citation type="submission" date="2021-03" db="EMBL/GenBank/DDBJ databases">
        <title>Whole genome shotgun sequence of Actinoplanes auranticolor NBRC 12245.</title>
        <authorList>
            <person name="Komaki H."/>
            <person name="Tamura T."/>
        </authorList>
    </citation>
    <scope>NUCLEOTIDE SEQUENCE</scope>
    <source>
        <strain evidence="5">NBRC 12245</strain>
    </source>
</reference>
<feature type="domain" description="Pirin C-terminal" evidence="4">
    <location>
        <begin position="197"/>
        <end position="303"/>
    </location>
</feature>
<organism evidence="5 6">
    <name type="scientific">Actinoplanes auranticolor</name>
    <dbReference type="NCBI Taxonomy" id="47988"/>
    <lineage>
        <taxon>Bacteria</taxon>
        <taxon>Bacillati</taxon>
        <taxon>Actinomycetota</taxon>
        <taxon>Actinomycetes</taxon>
        <taxon>Micromonosporales</taxon>
        <taxon>Micromonosporaceae</taxon>
        <taxon>Actinoplanes</taxon>
    </lineage>
</organism>
<dbReference type="Pfam" id="PF02678">
    <property type="entry name" value="Pirin"/>
    <property type="match status" value="1"/>
</dbReference>
<dbReference type="InterPro" id="IPR012093">
    <property type="entry name" value="Pirin"/>
</dbReference>
<dbReference type="EMBL" id="BOQL01000018">
    <property type="protein sequence ID" value="GIM66324.1"/>
    <property type="molecule type" value="Genomic_DNA"/>
</dbReference>
<dbReference type="SUPFAM" id="SSF51182">
    <property type="entry name" value="RmlC-like cupins"/>
    <property type="match status" value="1"/>
</dbReference>
<comment type="similarity">
    <text evidence="1 2">Belongs to the pirin family.</text>
</comment>
<dbReference type="Gene3D" id="2.60.120.10">
    <property type="entry name" value="Jelly Rolls"/>
    <property type="match status" value="2"/>
</dbReference>
<proteinExistence type="inferred from homology"/>
<dbReference type="Proteomes" id="UP000681340">
    <property type="component" value="Unassembled WGS sequence"/>
</dbReference>
<dbReference type="CDD" id="cd02247">
    <property type="entry name" value="cupin_pirin_C"/>
    <property type="match status" value="1"/>
</dbReference>
<dbReference type="CDD" id="cd02909">
    <property type="entry name" value="cupin_pirin_N"/>
    <property type="match status" value="1"/>
</dbReference>
<dbReference type="InterPro" id="IPR011051">
    <property type="entry name" value="RmlC_Cupin_sf"/>
</dbReference>
<name>A0A919S7Y0_9ACTN</name>
<dbReference type="InterPro" id="IPR003829">
    <property type="entry name" value="Pirin_N_dom"/>
</dbReference>
<evidence type="ECO:0000256" key="2">
    <source>
        <dbReference type="RuleBase" id="RU003457"/>
    </source>
</evidence>
<evidence type="ECO:0000259" key="4">
    <source>
        <dbReference type="Pfam" id="PF05726"/>
    </source>
</evidence>
<dbReference type="AlphaFoldDB" id="A0A919S7Y0"/>
<dbReference type="PANTHER" id="PTHR13903:SF8">
    <property type="entry name" value="PIRIN"/>
    <property type="match status" value="1"/>
</dbReference>
<sequence length="315" mass="34053">MPTLIAGWTLAPTEEREGTMTTPSTPVTRKVDRVVDKVDLGPTMMSDSSSMIIAPGNNAWTDPFLLMGEELVTQPGFDWHPHRGLETVTVILDGALEHGDSMGNAGVIGPGDVQWMTAGRGIIHREVAARSERAHILQLWINMPAGRKLAPTRYQDLRAGLQAVHTEPGVLVQVISGETATVRGPALNHWPILGAMITLDPRTDYRQLLAGDERAFAYVVAGRLTIGGRPVRAGQVAWSDPVSRPGEPTTLALATGDGDQQTRVMVFAGRPIGESVYASGPFVMNTREEIEQAYRDFHSGKFGSIPRHTRLPAGA</sequence>
<evidence type="ECO:0000259" key="3">
    <source>
        <dbReference type="Pfam" id="PF02678"/>
    </source>
</evidence>
<dbReference type="Pfam" id="PF05726">
    <property type="entry name" value="Pirin_C"/>
    <property type="match status" value="1"/>
</dbReference>
<dbReference type="InterPro" id="IPR008778">
    <property type="entry name" value="Pirin_C_dom"/>
</dbReference>
<evidence type="ECO:0000256" key="1">
    <source>
        <dbReference type="ARBA" id="ARBA00008416"/>
    </source>
</evidence>
<protein>
    <submittedName>
        <fullName evidence="5">Short-chain dehydrogenase</fullName>
    </submittedName>
</protein>
<evidence type="ECO:0000313" key="6">
    <source>
        <dbReference type="Proteomes" id="UP000681340"/>
    </source>
</evidence>
<dbReference type="InterPro" id="IPR014710">
    <property type="entry name" value="RmlC-like_jellyroll"/>
</dbReference>
<gene>
    <name evidence="5" type="ORF">Aau02nite_22620</name>
</gene>
<feature type="domain" description="Pirin N-terminal" evidence="3">
    <location>
        <begin position="69"/>
        <end position="141"/>
    </location>
</feature>
<dbReference type="PANTHER" id="PTHR13903">
    <property type="entry name" value="PIRIN-RELATED"/>
    <property type="match status" value="1"/>
</dbReference>
<keyword evidence="6" id="KW-1185">Reference proteome</keyword>
<comment type="caution">
    <text evidence="5">The sequence shown here is derived from an EMBL/GenBank/DDBJ whole genome shotgun (WGS) entry which is preliminary data.</text>
</comment>